<evidence type="ECO:0000313" key="1">
    <source>
        <dbReference type="EMBL" id="MED4400308.1"/>
    </source>
</evidence>
<gene>
    <name evidence="1" type="ORF">P9271_02905</name>
</gene>
<accession>A0ABU6NUC7</accession>
<keyword evidence="2" id="KW-1185">Reference proteome</keyword>
<organism evidence="1 2">
    <name type="scientific">Metabacillus fastidiosus</name>
    <dbReference type="NCBI Taxonomy" id="1458"/>
    <lineage>
        <taxon>Bacteria</taxon>
        <taxon>Bacillati</taxon>
        <taxon>Bacillota</taxon>
        <taxon>Bacilli</taxon>
        <taxon>Bacillales</taxon>
        <taxon>Bacillaceae</taxon>
        <taxon>Metabacillus</taxon>
    </lineage>
</organism>
<protein>
    <submittedName>
        <fullName evidence="1">Uncharacterized protein</fullName>
    </submittedName>
</protein>
<reference evidence="1 2" key="1">
    <citation type="submission" date="2023-03" db="EMBL/GenBank/DDBJ databases">
        <title>Bacillus Genome Sequencing.</title>
        <authorList>
            <person name="Dunlap C."/>
        </authorList>
    </citation>
    <scope>NUCLEOTIDE SEQUENCE [LARGE SCALE GENOMIC DNA]</scope>
    <source>
        <strain evidence="1 2">NRS-1717</strain>
    </source>
</reference>
<dbReference type="EMBL" id="JARTFS010000002">
    <property type="protein sequence ID" value="MED4400308.1"/>
    <property type="molecule type" value="Genomic_DNA"/>
</dbReference>
<dbReference type="RefSeq" id="WP_066224361.1">
    <property type="nucleotide sequence ID" value="NZ_JARTFS010000002.1"/>
</dbReference>
<dbReference type="Proteomes" id="UP001342826">
    <property type="component" value="Unassembled WGS sequence"/>
</dbReference>
<proteinExistence type="predicted"/>
<evidence type="ECO:0000313" key="2">
    <source>
        <dbReference type="Proteomes" id="UP001342826"/>
    </source>
</evidence>
<comment type="caution">
    <text evidence="1">The sequence shown here is derived from an EMBL/GenBank/DDBJ whole genome shotgun (WGS) entry which is preliminary data.</text>
</comment>
<name>A0ABU6NUC7_9BACI</name>
<sequence length="209" mass="24813">MKNSYSRYNLLSKVLKGSDEKKSWLDYFFSSKYCYLEISLPYYDFLRGKIFLQDLRDVFDKDVPLLFDINNLFDLLYFDFLNQVKKGVNYSAIASFLLNRKYIYLSSPVIETQVMTEIKPNLFTLESVEEEEGDSDNSEKYAYITLRIKSSVILRGEVFLHDLSPYMKEEDFTIEDLFTILYLDFIQKIKENGNNLKVMRSILSRVREK</sequence>